<evidence type="ECO:0000256" key="8">
    <source>
        <dbReference type="ARBA" id="ARBA00022840"/>
    </source>
</evidence>
<dbReference type="PRINTS" id="PR01100">
    <property type="entry name" value="SHIKIMTKNASE"/>
</dbReference>
<feature type="binding site" evidence="11">
    <location>
        <position position="173"/>
    </location>
    <ligand>
        <name>ATP</name>
        <dbReference type="ChEBI" id="CHEBI:30616"/>
    </ligand>
</feature>
<dbReference type="EC" id="2.7.1.71" evidence="3 11"/>
<dbReference type="GO" id="GO:0000287">
    <property type="term" value="F:magnesium ion binding"/>
    <property type="evidence" value="ECO:0007669"/>
    <property type="project" value="UniProtKB-UniRule"/>
</dbReference>
<dbReference type="InterPro" id="IPR031322">
    <property type="entry name" value="Shikimate/glucono_kinase"/>
</dbReference>
<dbReference type="InterPro" id="IPR023000">
    <property type="entry name" value="Shikimate_kinase_CS"/>
</dbReference>
<keyword evidence="11" id="KW-0963">Cytoplasm</keyword>
<comment type="pathway">
    <text evidence="1 11">Metabolic intermediate biosynthesis; chorismate biosynthesis; chorismate from D-erythrose 4-phosphate and phosphoenolpyruvate: step 5/7.</text>
</comment>
<dbReference type="InterPro" id="IPR027417">
    <property type="entry name" value="P-loop_NTPase"/>
</dbReference>
<evidence type="ECO:0000256" key="5">
    <source>
        <dbReference type="ARBA" id="ARBA00022679"/>
    </source>
</evidence>
<protein>
    <recommendedName>
        <fullName evidence="3 11">Shikimate kinase</fullName>
        <shortName evidence="11">SK</shortName>
        <ecNumber evidence="3 11">2.7.1.71</ecNumber>
    </recommendedName>
</protein>
<dbReference type="Gene3D" id="3.40.50.300">
    <property type="entry name" value="P-loop containing nucleotide triphosphate hydrolases"/>
    <property type="match status" value="1"/>
</dbReference>
<dbReference type="GO" id="GO:0008652">
    <property type="term" value="P:amino acid biosynthetic process"/>
    <property type="evidence" value="ECO:0007669"/>
    <property type="project" value="UniProtKB-KW"/>
</dbReference>
<dbReference type="PANTHER" id="PTHR21087:SF16">
    <property type="entry name" value="SHIKIMATE KINASE 1, CHLOROPLASTIC"/>
    <property type="match status" value="1"/>
</dbReference>
<feature type="binding site" evidence="11">
    <location>
        <position position="79"/>
    </location>
    <ligand>
        <name>substrate</name>
    </ligand>
</feature>
<evidence type="ECO:0000313" key="13">
    <source>
        <dbReference type="Proteomes" id="UP000186104"/>
    </source>
</evidence>
<dbReference type="GO" id="GO:0004765">
    <property type="term" value="F:shikimate kinase activity"/>
    <property type="evidence" value="ECO:0007669"/>
    <property type="project" value="UniProtKB-UniRule"/>
</dbReference>
<keyword evidence="9 11" id="KW-0057">Aromatic amino acid biosynthesis</keyword>
<dbReference type="PANTHER" id="PTHR21087">
    <property type="entry name" value="SHIKIMATE KINASE"/>
    <property type="match status" value="1"/>
</dbReference>
<feature type="binding site" evidence="11">
    <location>
        <position position="37"/>
    </location>
    <ligand>
        <name>Mg(2+)</name>
        <dbReference type="ChEBI" id="CHEBI:18420"/>
    </ligand>
</feature>
<dbReference type="KEGG" id="dtm:BJL86_1733"/>
<reference evidence="12 13" key="1">
    <citation type="submission" date="2016-06" db="EMBL/GenBank/DDBJ databases">
        <title>Complete genome sequence of a saline-alkali tolerant type strain Dietzia timorensis ID05-A0528T.</title>
        <authorList>
            <person name="Wu X."/>
        </authorList>
    </citation>
    <scope>NUCLEOTIDE SEQUENCE [LARGE SCALE GENOMIC DNA]</scope>
    <source>
        <strain evidence="12 13">ID05-A0528</strain>
    </source>
</reference>
<dbReference type="EMBL" id="CP015961">
    <property type="protein sequence ID" value="ANI92509.1"/>
    <property type="molecule type" value="Genomic_DNA"/>
</dbReference>
<keyword evidence="4 11" id="KW-0028">Amino-acid biosynthesis</keyword>
<evidence type="ECO:0000256" key="6">
    <source>
        <dbReference type="ARBA" id="ARBA00022741"/>
    </source>
</evidence>
<comment type="similarity">
    <text evidence="2 11">Belongs to the shikimate kinase family.</text>
</comment>
<keyword evidence="7 11" id="KW-0418">Kinase</keyword>
<comment type="function">
    <text evidence="11">Catalyzes the specific phosphorylation of the 3-hydroxyl group of shikimic acid using ATP as a cosubstrate.</text>
</comment>
<keyword evidence="11" id="KW-0460">Magnesium</keyword>
<comment type="cofactor">
    <cofactor evidence="11">
        <name>Mg(2+)</name>
        <dbReference type="ChEBI" id="CHEBI:18420"/>
    </cofactor>
    <text evidence="11">Binds 1 Mg(2+) ion per subunit.</text>
</comment>
<dbReference type="AlphaFoldDB" id="A0A173LLC2"/>
<dbReference type="GO" id="GO:0005829">
    <property type="term" value="C:cytosol"/>
    <property type="evidence" value="ECO:0007669"/>
    <property type="project" value="TreeGrafter"/>
</dbReference>
<keyword evidence="11" id="KW-0479">Metal-binding</keyword>
<dbReference type="STRING" id="499555.BJL86_1733"/>
<comment type="subcellular location">
    <subcellularLocation>
        <location evidence="11">Cytoplasm</location>
    </subcellularLocation>
</comment>
<feature type="binding site" evidence="11">
    <location>
        <position position="156"/>
    </location>
    <ligand>
        <name>substrate</name>
    </ligand>
</feature>
<organism evidence="12 13">
    <name type="scientific">Dietzia timorensis</name>
    <dbReference type="NCBI Taxonomy" id="499555"/>
    <lineage>
        <taxon>Bacteria</taxon>
        <taxon>Bacillati</taxon>
        <taxon>Actinomycetota</taxon>
        <taxon>Actinomycetes</taxon>
        <taxon>Mycobacteriales</taxon>
        <taxon>Dietziaceae</taxon>
        <taxon>Dietzia</taxon>
    </lineage>
</organism>
<keyword evidence="8 11" id="KW-0067">ATP-binding</keyword>
<dbReference type="GO" id="GO:0009073">
    <property type="term" value="P:aromatic amino acid family biosynthetic process"/>
    <property type="evidence" value="ECO:0007669"/>
    <property type="project" value="UniProtKB-KW"/>
</dbReference>
<name>A0A173LLC2_9ACTN</name>
<dbReference type="GO" id="GO:0005524">
    <property type="term" value="F:ATP binding"/>
    <property type="evidence" value="ECO:0007669"/>
    <property type="project" value="UniProtKB-UniRule"/>
</dbReference>
<dbReference type="CDD" id="cd00464">
    <property type="entry name" value="SK"/>
    <property type="match status" value="1"/>
</dbReference>
<evidence type="ECO:0000256" key="10">
    <source>
        <dbReference type="ARBA" id="ARBA00048567"/>
    </source>
</evidence>
<gene>
    <name evidence="11" type="primary">aroK</name>
    <name evidence="12" type="ORF">BJL86_1733</name>
</gene>
<feature type="binding site" evidence="11">
    <location>
        <position position="101"/>
    </location>
    <ligand>
        <name>substrate</name>
    </ligand>
</feature>
<dbReference type="HAMAP" id="MF_00109">
    <property type="entry name" value="Shikimate_kinase"/>
    <property type="match status" value="1"/>
</dbReference>
<dbReference type="InterPro" id="IPR000623">
    <property type="entry name" value="Shikimate_kinase/TSH1"/>
</dbReference>
<feature type="binding site" evidence="11">
    <location>
        <position position="55"/>
    </location>
    <ligand>
        <name>substrate</name>
    </ligand>
</feature>
<evidence type="ECO:0000256" key="3">
    <source>
        <dbReference type="ARBA" id="ARBA00012154"/>
    </source>
</evidence>
<evidence type="ECO:0000256" key="1">
    <source>
        <dbReference type="ARBA" id="ARBA00004842"/>
    </source>
</evidence>
<comment type="subunit">
    <text evidence="11">Monomer.</text>
</comment>
<evidence type="ECO:0000256" key="2">
    <source>
        <dbReference type="ARBA" id="ARBA00006997"/>
    </source>
</evidence>
<comment type="catalytic activity">
    <reaction evidence="10 11">
        <text>shikimate + ATP = 3-phosphoshikimate + ADP + H(+)</text>
        <dbReference type="Rhea" id="RHEA:13121"/>
        <dbReference type="ChEBI" id="CHEBI:15378"/>
        <dbReference type="ChEBI" id="CHEBI:30616"/>
        <dbReference type="ChEBI" id="CHEBI:36208"/>
        <dbReference type="ChEBI" id="CHEBI:145989"/>
        <dbReference type="ChEBI" id="CHEBI:456216"/>
        <dbReference type="EC" id="2.7.1.71"/>
    </reaction>
</comment>
<feature type="binding site" evidence="11">
    <location>
        <begin position="33"/>
        <end position="38"/>
    </location>
    <ligand>
        <name>ATP</name>
        <dbReference type="ChEBI" id="CHEBI:30616"/>
    </ligand>
</feature>
<dbReference type="UniPathway" id="UPA00053">
    <property type="reaction ID" value="UER00088"/>
</dbReference>
<sequence>MGRNLHAMSSPRSIARRDGSRWPEPYVVIGMPGSGKTTVGKRLAKTLGVPFADTDHLIEVDQHSSIPEIFSSRGEGYFRDTEERIVAETLASATGVVSLGGGAIMREATRTRLHDFTVVHLTIGVAEGSRRSGGGNRPLLAGSDVLARYQQLHTDRAPLYKEVSTISVSTERRSTGKVVRELVEFLDPVLATELAEESNDDKHT</sequence>
<dbReference type="Pfam" id="PF01202">
    <property type="entry name" value="SKI"/>
    <property type="match status" value="1"/>
</dbReference>
<evidence type="ECO:0000256" key="9">
    <source>
        <dbReference type="ARBA" id="ARBA00023141"/>
    </source>
</evidence>
<dbReference type="Proteomes" id="UP000186104">
    <property type="component" value="Chromosome"/>
</dbReference>
<keyword evidence="13" id="KW-1185">Reference proteome</keyword>
<keyword evidence="6 11" id="KW-0547">Nucleotide-binding</keyword>
<dbReference type="PROSITE" id="PS01128">
    <property type="entry name" value="SHIKIMATE_KINASE"/>
    <property type="match status" value="1"/>
</dbReference>
<evidence type="ECO:0000256" key="11">
    <source>
        <dbReference type="HAMAP-Rule" id="MF_00109"/>
    </source>
</evidence>
<evidence type="ECO:0000313" key="12">
    <source>
        <dbReference type="EMBL" id="ANI92509.1"/>
    </source>
</evidence>
<accession>A0A173LLC2</accession>
<evidence type="ECO:0000256" key="4">
    <source>
        <dbReference type="ARBA" id="ARBA00022605"/>
    </source>
</evidence>
<proteinExistence type="inferred from homology"/>
<dbReference type="SUPFAM" id="SSF52540">
    <property type="entry name" value="P-loop containing nucleoside triphosphate hydrolases"/>
    <property type="match status" value="1"/>
</dbReference>
<evidence type="ECO:0000256" key="7">
    <source>
        <dbReference type="ARBA" id="ARBA00022777"/>
    </source>
</evidence>
<feature type="binding site" evidence="11">
    <location>
        <position position="137"/>
    </location>
    <ligand>
        <name>ATP</name>
        <dbReference type="ChEBI" id="CHEBI:30616"/>
    </ligand>
</feature>
<dbReference type="GO" id="GO:0009423">
    <property type="term" value="P:chorismate biosynthetic process"/>
    <property type="evidence" value="ECO:0007669"/>
    <property type="project" value="UniProtKB-UniRule"/>
</dbReference>
<keyword evidence="5 11" id="KW-0808">Transferase</keyword>